<dbReference type="AlphaFoldDB" id="A0A5N7B8I3"/>
<keyword evidence="3" id="KW-1185">Reference proteome</keyword>
<dbReference type="OrthoDB" id="4767272at2759"/>
<feature type="region of interest" description="Disordered" evidence="1">
    <location>
        <begin position="86"/>
        <end position="111"/>
    </location>
</feature>
<protein>
    <submittedName>
        <fullName evidence="2">Uncharacterized protein</fullName>
    </submittedName>
</protein>
<evidence type="ECO:0000256" key="1">
    <source>
        <dbReference type="SAM" id="MobiDB-lite"/>
    </source>
</evidence>
<reference evidence="2 3" key="1">
    <citation type="submission" date="2019-04" db="EMBL/GenBank/DDBJ databases">
        <title>Friends and foes A comparative genomics studyof 23 Aspergillus species from section Flavi.</title>
        <authorList>
            <consortium name="DOE Joint Genome Institute"/>
            <person name="Kjaerbolling I."/>
            <person name="Vesth T."/>
            <person name="Frisvad J.C."/>
            <person name="Nybo J.L."/>
            <person name="Theobald S."/>
            <person name="Kildgaard S."/>
            <person name="Isbrandt T."/>
            <person name="Kuo A."/>
            <person name="Sato A."/>
            <person name="Lyhne E.K."/>
            <person name="Kogle M.E."/>
            <person name="Wiebenga A."/>
            <person name="Kun R.S."/>
            <person name="Lubbers R.J."/>
            <person name="Makela M.R."/>
            <person name="Barry K."/>
            <person name="Chovatia M."/>
            <person name="Clum A."/>
            <person name="Daum C."/>
            <person name="Haridas S."/>
            <person name="He G."/>
            <person name="LaButti K."/>
            <person name="Lipzen A."/>
            <person name="Mondo S."/>
            <person name="Riley R."/>
            <person name="Salamov A."/>
            <person name="Simmons B.A."/>
            <person name="Magnuson J.K."/>
            <person name="Henrissat B."/>
            <person name="Mortensen U.H."/>
            <person name="Larsen T.O."/>
            <person name="Devries R.P."/>
            <person name="Grigoriev I.V."/>
            <person name="Machida M."/>
            <person name="Baker S.E."/>
            <person name="Andersen M.R."/>
        </authorList>
    </citation>
    <scope>NUCLEOTIDE SEQUENCE [LARGE SCALE GENOMIC DNA]</scope>
    <source>
        <strain evidence="2 3">IBT 29228</strain>
    </source>
</reference>
<evidence type="ECO:0000313" key="3">
    <source>
        <dbReference type="Proteomes" id="UP000326198"/>
    </source>
</evidence>
<dbReference type="Proteomes" id="UP000326198">
    <property type="component" value="Unassembled WGS sequence"/>
</dbReference>
<dbReference type="EMBL" id="ML736214">
    <property type="protein sequence ID" value="KAE8378059.1"/>
    <property type="molecule type" value="Genomic_DNA"/>
</dbReference>
<name>A0A5N7B8I3_9EURO</name>
<organism evidence="2 3">
    <name type="scientific">Aspergillus bertholletiae</name>
    <dbReference type="NCBI Taxonomy" id="1226010"/>
    <lineage>
        <taxon>Eukaryota</taxon>
        <taxon>Fungi</taxon>
        <taxon>Dikarya</taxon>
        <taxon>Ascomycota</taxon>
        <taxon>Pezizomycotina</taxon>
        <taxon>Eurotiomycetes</taxon>
        <taxon>Eurotiomycetidae</taxon>
        <taxon>Eurotiales</taxon>
        <taxon>Aspergillaceae</taxon>
        <taxon>Aspergillus</taxon>
        <taxon>Aspergillus subgen. Circumdati</taxon>
    </lineage>
</organism>
<gene>
    <name evidence="2" type="ORF">BDV26DRAFT_292662</name>
</gene>
<sequence length="111" mass="12562">MSSAFDLSVNDLKQKCRDAKPAPAAEAEIGRKDLAKYSQFAKKMRRIAKQRAHELRDYYFYKLGELNIKSFQLAYGDESGYDTSVCDRRSGRAPSLTTNSAVNGDLPKTRY</sequence>
<accession>A0A5N7B8I3</accession>
<evidence type="ECO:0000313" key="2">
    <source>
        <dbReference type="EMBL" id="KAE8378059.1"/>
    </source>
</evidence>
<proteinExistence type="predicted"/>